<dbReference type="EMBL" id="LT853692">
    <property type="protein sequence ID" value="SMQ46364.1"/>
    <property type="molecule type" value="Genomic_DNA"/>
</dbReference>
<evidence type="ECO:0000256" key="2">
    <source>
        <dbReference type="ARBA" id="ARBA00022801"/>
    </source>
</evidence>
<name>A0A1X7RG19_ZYMT9</name>
<evidence type="ECO:0000313" key="4">
    <source>
        <dbReference type="EMBL" id="SMQ46364.1"/>
    </source>
</evidence>
<dbReference type="InterPro" id="IPR006683">
    <property type="entry name" value="Thioestr_dom"/>
</dbReference>
<proteinExistence type="inferred from homology"/>
<organism evidence="4 5">
    <name type="scientific">Zymoseptoria tritici (strain ST99CH_3D7)</name>
    <dbReference type="NCBI Taxonomy" id="1276538"/>
    <lineage>
        <taxon>Eukaryota</taxon>
        <taxon>Fungi</taxon>
        <taxon>Dikarya</taxon>
        <taxon>Ascomycota</taxon>
        <taxon>Pezizomycotina</taxon>
        <taxon>Dothideomycetes</taxon>
        <taxon>Dothideomycetidae</taxon>
        <taxon>Mycosphaerellales</taxon>
        <taxon>Mycosphaerellaceae</taxon>
        <taxon>Zymoseptoria</taxon>
    </lineage>
</organism>
<dbReference type="CDD" id="cd03443">
    <property type="entry name" value="PaaI_thioesterase"/>
    <property type="match status" value="1"/>
</dbReference>
<keyword evidence="2" id="KW-0378">Hydrolase</keyword>
<dbReference type="Gene3D" id="3.10.129.10">
    <property type="entry name" value="Hotdog Thioesterase"/>
    <property type="match status" value="1"/>
</dbReference>
<reference evidence="4 5" key="1">
    <citation type="submission" date="2016-06" db="EMBL/GenBank/DDBJ databases">
        <authorList>
            <person name="Kjaerup R.B."/>
            <person name="Dalgaard T.S."/>
            <person name="Juul-Madsen H.R."/>
        </authorList>
    </citation>
    <scope>NUCLEOTIDE SEQUENCE [LARGE SCALE GENOMIC DNA]</scope>
</reference>
<feature type="domain" description="Thioesterase" evidence="3">
    <location>
        <begin position="74"/>
        <end position="150"/>
    </location>
</feature>
<gene>
    <name evidence="4" type="ORF">ZT3D7_G1510</name>
</gene>
<keyword evidence="5" id="KW-1185">Reference proteome</keyword>
<sequence>MAKLNDQEAAELMQGFIDFHASAIGKSNYDRLFYESLKARSARVQAPGVRASAVFAFKIPPTYTNQPEGSEVLTTHGGAIAMFFDMTTSLAILGCNFPGWESMGASRDLNVSYLKPPVEGDECLIEAEVIQIGKRLAMTRGIMKREKDGVLLAICQHQKYMANKPHYDPTKHISHGKKAKL</sequence>
<accession>A0A1X7RG19</accession>
<dbReference type="PANTHER" id="PTHR21660:SF1">
    <property type="entry name" value="ACYL-COENZYME A THIOESTERASE 13"/>
    <property type="match status" value="1"/>
</dbReference>
<dbReference type="Proteomes" id="UP000215127">
    <property type="component" value="Chromosome 1"/>
</dbReference>
<evidence type="ECO:0000313" key="5">
    <source>
        <dbReference type="Proteomes" id="UP000215127"/>
    </source>
</evidence>
<dbReference type="PANTHER" id="PTHR21660">
    <property type="entry name" value="THIOESTERASE SUPERFAMILY MEMBER-RELATED"/>
    <property type="match status" value="1"/>
</dbReference>
<dbReference type="SUPFAM" id="SSF54637">
    <property type="entry name" value="Thioesterase/thiol ester dehydrase-isomerase"/>
    <property type="match status" value="1"/>
</dbReference>
<dbReference type="Pfam" id="PF03061">
    <property type="entry name" value="4HBT"/>
    <property type="match status" value="1"/>
</dbReference>
<protein>
    <recommendedName>
        <fullName evidence="3">Thioesterase domain-containing protein</fullName>
    </recommendedName>
</protein>
<dbReference type="AlphaFoldDB" id="A0A1X7RG19"/>
<evidence type="ECO:0000259" key="3">
    <source>
        <dbReference type="Pfam" id="PF03061"/>
    </source>
</evidence>
<comment type="similarity">
    <text evidence="1">Belongs to the thioesterase PaaI family.</text>
</comment>
<dbReference type="InterPro" id="IPR029069">
    <property type="entry name" value="HotDog_dom_sf"/>
</dbReference>
<evidence type="ECO:0000256" key="1">
    <source>
        <dbReference type="ARBA" id="ARBA00008324"/>
    </source>
</evidence>
<dbReference type="InterPro" id="IPR039298">
    <property type="entry name" value="ACOT13"/>
</dbReference>
<dbReference type="STRING" id="1276538.A0A1X7RG19"/>
<dbReference type="GO" id="GO:0047617">
    <property type="term" value="F:fatty acyl-CoA hydrolase activity"/>
    <property type="evidence" value="ECO:0007669"/>
    <property type="project" value="InterPro"/>
</dbReference>